<proteinExistence type="predicted"/>
<sequence>MESSDSQDVHVLGDVHSEPFKIDRGTNKSPRAKDPFSQERVDEIVSKVRIGTDLTDEQLTRVRNLVRSYADVFALTLSEVAYVDWHSHHLNIDPSVKLPKRMSQRPITENQKPWFYGMLDAMEEAYVIQKV</sequence>
<evidence type="ECO:0000313" key="3">
    <source>
        <dbReference type="Proteomes" id="UP000076532"/>
    </source>
</evidence>
<name>A0A165ZIR3_9AGAM</name>
<keyword evidence="3" id="KW-1185">Reference proteome</keyword>
<organism evidence="2 3">
    <name type="scientific">Athelia psychrophila</name>
    <dbReference type="NCBI Taxonomy" id="1759441"/>
    <lineage>
        <taxon>Eukaryota</taxon>
        <taxon>Fungi</taxon>
        <taxon>Dikarya</taxon>
        <taxon>Basidiomycota</taxon>
        <taxon>Agaricomycotina</taxon>
        <taxon>Agaricomycetes</taxon>
        <taxon>Agaricomycetidae</taxon>
        <taxon>Atheliales</taxon>
        <taxon>Atheliaceae</taxon>
        <taxon>Athelia</taxon>
    </lineage>
</organism>
<feature type="region of interest" description="Disordered" evidence="1">
    <location>
        <begin position="1"/>
        <end position="38"/>
    </location>
</feature>
<dbReference type="EMBL" id="KV417676">
    <property type="protein sequence ID" value="KZP10635.1"/>
    <property type="molecule type" value="Genomic_DNA"/>
</dbReference>
<dbReference type="Proteomes" id="UP000076532">
    <property type="component" value="Unassembled WGS sequence"/>
</dbReference>
<accession>A0A165ZIR3</accession>
<dbReference type="STRING" id="436010.A0A165ZIR3"/>
<dbReference type="AlphaFoldDB" id="A0A165ZIR3"/>
<evidence type="ECO:0000256" key="1">
    <source>
        <dbReference type="SAM" id="MobiDB-lite"/>
    </source>
</evidence>
<protein>
    <submittedName>
        <fullName evidence="2">Uncharacterized protein</fullName>
    </submittedName>
</protein>
<evidence type="ECO:0000313" key="2">
    <source>
        <dbReference type="EMBL" id="KZP10635.1"/>
    </source>
</evidence>
<reference evidence="2 3" key="1">
    <citation type="journal article" date="2016" name="Mol. Biol. Evol.">
        <title>Comparative Genomics of Early-Diverging Mushroom-Forming Fungi Provides Insights into the Origins of Lignocellulose Decay Capabilities.</title>
        <authorList>
            <person name="Nagy L.G."/>
            <person name="Riley R."/>
            <person name="Tritt A."/>
            <person name="Adam C."/>
            <person name="Daum C."/>
            <person name="Floudas D."/>
            <person name="Sun H."/>
            <person name="Yadav J.S."/>
            <person name="Pangilinan J."/>
            <person name="Larsson K.H."/>
            <person name="Matsuura K."/>
            <person name="Barry K."/>
            <person name="Labutti K."/>
            <person name="Kuo R."/>
            <person name="Ohm R.A."/>
            <person name="Bhattacharya S.S."/>
            <person name="Shirouzu T."/>
            <person name="Yoshinaga Y."/>
            <person name="Martin F.M."/>
            <person name="Grigoriev I.V."/>
            <person name="Hibbett D.S."/>
        </authorList>
    </citation>
    <scope>NUCLEOTIDE SEQUENCE [LARGE SCALE GENOMIC DNA]</scope>
    <source>
        <strain evidence="2 3">CBS 109695</strain>
    </source>
</reference>
<dbReference type="OrthoDB" id="3363652at2759"/>
<gene>
    <name evidence="2" type="ORF">FIBSPDRAFT_757891</name>
</gene>
<feature type="non-terminal residue" evidence="2">
    <location>
        <position position="131"/>
    </location>
</feature>
<feature type="compositionally biased region" description="Basic and acidic residues" evidence="1">
    <location>
        <begin position="7"/>
        <end position="38"/>
    </location>
</feature>